<gene>
    <name evidence="1" type="ORF">FWILDA_LOCUS17663</name>
</gene>
<dbReference type="Proteomes" id="UP001153678">
    <property type="component" value="Unassembled WGS sequence"/>
</dbReference>
<proteinExistence type="predicted"/>
<sequence length="64" mass="7527">SVVFTLLNYKNMIQTLGCNVYQIDRLENQELSIRNMQHLTDHSIDLLSNLFKANNISYIEKVLR</sequence>
<feature type="non-terminal residue" evidence="1">
    <location>
        <position position="64"/>
    </location>
</feature>
<dbReference type="AlphaFoldDB" id="A0A9W4T7X1"/>
<keyword evidence="2" id="KW-1185">Reference proteome</keyword>
<dbReference type="EMBL" id="CAMKVN010014569">
    <property type="protein sequence ID" value="CAI2196604.1"/>
    <property type="molecule type" value="Genomic_DNA"/>
</dbReference>
<evidence type="ECO:0000313" key="2">
    <source>
        <dbReference type="Proteomes" id="UP001153678"/>
    </source>
</evidence>
<protein>
    <submittedName>
        <fullName evidence="1">14735_t:CDS:1</fullName>
    </submittedName>
</protein>
<organism evidence="1 2">
    <name type="scientific">Funneliformis geosporum</name>
    <dbReference type="NCBI Taxonomy" id="1117311"/>
    <lineage>
        <taxon>Eukaryota</taxon>
        <taxon>Fungi</taxon>
        <taxon>Fungi incertae sedis</taxon>
        <taxon>Mucoromycota</taxon>
        <taxon>Glomeromycotina</taxon>
        <taxon>Glomeromycetes</taxon>
        <taxon>Glomerales</taxon>
        <taxon>Glomeraceae</taxon>
        <taxon>Funneliformis</taxon>
    </lineage>
</organism>
<name>A0A9W4T7X1_9GLOM</name>
<comment type="caution">
    <text evidence="1">The sequence shown here is derived from an EMBL/GenBank/DDBJ whole genome shotgun (WGS) entry which is preliminary data.</text>
</comment>
<accession>A0A9W4T7X1</accession>
<reference evidence="1" key="1">
    <citation type="submission" date="2022-08" db="EMBL/GenBank/DDBJ databases">
        <authorList>
            <person name="Kallberg Y."/>
            <person name="Tangrot J."/>
            <person name="Rosling A."/>
        </authorList>
    </citation>
    <scope>NUCLEOTIDE SEQUENCE</scope>
    <source>
        <strain evidence="1">Wild A</strain>
    </source>
</reference>
<evidence type="ECO:0000313" key="1">
    <source>
        <dbReference type="EMBL" id="CAI2196604.1"/>
    </source>
</evidence>